<dbReference type="Pfam" id="PF08513">
    <property type="entry name" value="LisH"/>
    <property type="match status" value="1"/>
</dbReference>
<dbReference type="PROSITE" id="PS50294">
    <property type="entry name" value="WD_REPEATS_REGION"/>
    <property type="match status" value="1"/>
</dbReference>
<feature type="repeat" description="WD" evidence="5">
    <location>
        <begin position="334"/>
        <end position="376"/>
    </location>
</feature>
<evidence type="ECO:0000256" key="3">
    <source>
        <dbReference type="ARBA" id="ARBA00022737"/>
    </source>
</evidence>
<dbReference type="OrthoDB" id="1367865at2759"/>
<dbReference type="PANTHER" id="PTHR22846">
    <property type="entry name" value="WD40 REPEAT PROTEIN"/>
    <property type="match status" value="1"/>
</dbReference>
<evidence type="ECO:0000256" key="4">
    <source>
        <dbReference type="ARBA" id="ARBA00023242"/>
    </source>
</evidence>
<dbReference type="SMART" id="SM00320">
    <property type="entry name" value="WD40"/>
    <property type="match status" value="7"/>
</dbReference>
<dbReference type="Pfam" id="PF00400">
    <property type="entry name" value="WD40"/>
    <property type="match status" value="2"/>
</dbReference>
<dbReference type="Proteomes" id="UP000268321">
    <property type="component" value="Unassembled WGS sequence"/>
</dbReference>
<evidence type="ECO:0000256" key="1">
    <source>
        <dbReference type="ARBA" id="ARBA00004123"/>
    </source>
</evidence>
<dbReference type="InterPro" id="IPR036322">
    <property type="entry name" value="WD40_repeat_dom_sf"/>
</dbReference>
<feature type="region of interest" description="Disordered" evidence="6">
    <location>
        <begin position="91"/>
        <end position="123"/>
    </location>
</feature>
<protein>
    <submittedName>
        <fullName evidence="7">WD40 repeat-like protein</fullName>
    </submittedName>
</protein>
<dbReference type="Gene3D" id="2.130.10.10">
    <property type="entry name" value="YVTN repeat-like/Quinoprotein amine dehydrogenase"/>
    <property type="match status" value="1"/>
</dbReference>
<dbReference type="PROSITE" id="PS50896">
    <property type="entry name" value="LISH"/>
    <property type="match status" value="1"/>
</dbReference>
<evidence type="ECO:0000313" key="8">
    <source>
        <dbReference type="Proteomes" id="UP000268321"/>
    </source>
</evidence>
<dbReference type="GO" id="GO:0006357">
    <property type="term" value="P:regulation of transcription by RNA polymerase II"/>
    <property type="evidence" value="ECO:0007669"/>
    <property type="project" value="TreeGrafter"/>
</dbReference>
<accession>A0A4V1J3C0</accession>
<name>A0A4V1J3C0_9ASCO</name>
<dbReference type="EMBL" id="ML004440">
    <property type="protein sequence ID" value="RKP31529.1"/>
    <property type="molecule type" value="Genomic_DNA"/>
</dbReference>
<comment type="subcellular location">
    <subcellularLocation>
        <location evidence="1">Nucleus</location>
    </subcellularLocation>
</comment>
<keyword evidence="2 5" id="KW-0853">WD repeat</keyword>
<gene>
    <name evidence="7" type="ORF">METBISCDRAFT_13848</name>
</gene>
<dbReference type="InterPro" id="IPR045183">
    <property type="entry name" value="Ebi-like"/>
</dbReference>
<evidence type="ECO:0000313" key="7">
    <source>
        <dbReference type="EMBL" id="RKP31529.1"/>
    </source>
</evidence>
<dbReference type="AlphaFoldDB" id="A0A4V1J3C0"/>
<dbReference type="GO" id="GO:0003714">
    <property type="term" value="F:transcription corepressor activity"/>
    <property type="evidence" value="ECO:0007669"/>
    <property type="project" value="InterPro"/>
</dbReference>
<dbReference type="InterPro" id="IPR015943">
    <property type="entry name" value="WD40/YVTN_repeat-like_dom_sf"/>
</dbReference>
<sequence length="542" mass="58280">MSLTSVELNYLVWRYLQESGFELAAYALDQSAHCRDYVHPNNPAVDMVRPGTLANLVQKGILYVLLDDAANELSRLHSLVEALVRDHQAQEAHKSALSESRMDTKNGGKGEGPGASGLAKKNRQAKGEYVPHAEFSTASIVPVARCAPSLAAAWHPSTAVFAVGLGNLTAAIHALGTGVIAESVRLNHPLIMDGDSAVANAISLVAWHPQGSMLVTAGADGEMRAWSPDGRLENVANSLTDLDRTALALIALAWNPSGLLAYTIDAKHTLRVWDGATLSLLHELREPMPAVAAPYACWLGDRKFAVSTAKNTIKIYSVGAAATPDVAVLCVGQLAGHTHVITSLAFSATSRLLTSLSDVDYAIKVWNSQSAQDAIELNVALENLPHVHYHTTPIIGTHWLSRPADVQDSVLLTVSMEGTVNIWDAFTGDALVSANVFQNPDNFRFADDQPEVLTKNSLVFASAVSPNGKYLALGDDVGNVSMWDVLVSRYADLKDTLRCLAIYGPGYDTEAGICDLVWDHSGRYLCVSYQGTESAVFEWDRA</sequence>
<dbReference type="Gene3D" id="1.20.960.30">
    <property type="match status" value="1"/>
</dbReference>
<evidence type="ECO:0000256" key="2">
    <source>
        <dbReference type="ARBA" id="ARBA00022574"/>
    </source>
</evidence>
<evidence type="ECO:0000256" key="6">
    <source>
        <dbReference type="SAM" id="MobiDB-lite"/>
    </source>
</evidence>
<proteinExistence type="predicted"/>
<keyword evidence="8" id="KW-1185">Reference proteome</keyword>
<dbReference type="InterPro" id="IPR001680">
    <property type="entry name" value="WD40_rpt"/>
</dbReference>
<dbReference type="PROSITE" id="PS50082">
    <property type="entry name" value="WD_REPEATS_2"/>
    <property type="match status" value="2"/>
</dbReference>
<dbReference type="GO" id="GO:0034967">
    <property type="term" value="C:Set3 complex"/>
    <property type="evidence" value="ECO:0007669"/>
    <property type="project" value="TreeGrafter"/>
</dbReference>
<dbReference type="InterPro" id="IPR006594">
    <property type="entry name" value="LisH"/>
</dbReference>
<dbReference type="PANTHER" id="PTHR22846:SF2">
    <property type="entry name" value="F-BOX-LIKE_WD REPEAT-CONTAINING PROTEIN EBI"/>
    <property type="match status" value="1"/>
</dbReference>
<feature type="compositionally biased region" description="Basic and acidic residues" evidence="6">
    <location>
        <begin position="91"/>
        <end position="108"/>
    </location>
</feature>
<keyword evidence="3" id="KW-0677">Repeat</keyword>
<evidence type="ECO:0000256" key="5">
    <source>
        <dbReference type="PROSITE-ProRule" id="PRU00221"/>
    </source>
</evidence>
<dbReference type="SUPFAM" id="SSF50978">
    <property type="entry name" value="WD40 repeat-like"/>
    <property type="match status" value="1"/>
</dbReference>
<keyword evidence="4" id="KW-0539">Nucleus</keyword>
<organism evidence="7 8">
    <name type="scientific">Metschnikowia bicuspidata</name>
    <dbReference type="NCBI Taxonomy" id="27322"/>
    <lineage>
        <taxon>Eukaryota</taxon>
        <taxon>Fungi</taxon>
        <taxon>Dikarya</taxon>
        <taxon>Ascomycota</taxon>
        <taxon>Saccharomycotina</taxon>
        <taxon>Pichiomycetes</taxon>
        <taxon>Metschnikowiaceae</taxon>
        <taxon>Metschnikowia</taxon>
    </lineage>
</organism>
<reference evidence="8" key="1">
    <citation type="journal article" date="2018" name="Nat. Microbiol.">
        <title>Leveraging single-cell genomics to expand the fungal tree of life.</title>
        <authorList>
            <person name="Ahrendt S.R."/>
            <person name="Quandt C.A."/>
            <person name="Ciobanu D."/>
            <person name="Clum A."/>
            <person name="Salamov A."/>
            <person name="Andreopoulos B."/>
            <person name="Cheng J.F."/>
            <person name="Woyke T."/>
            <person name="Pelin A."/>
            <person name="Henrissat B."/>
            <person name="Reynolds N.K."/>
            <person name="Benny G.L."/>
            <person name="Smith M.E."/>
            <person name="James T.Y."/>
            <person name="Grigoriev I.V."/>
        </authorList>
    </citation>
    <scope>NUCLEOTIDE SEQUENCE [LARGE SCALE GENOMIC DNA]</scope>
    <source>
        <strain evidence="8">Baker2002</strain>
    </source>
</reference>
<feature type="repeat" description="WD" evidence="5">
    <location>
        <begin position="195"/>
        <end position="227"/>
    </location>
</feature>